<evidence type="ECO:0000256" key="1">
    <source>
        <dbReference type="ARBA" id="ARBA00001971"/>
    </source>
</evidence>
<evidence type="ECO:0000313" key="10">
    <source>
        <dbReference type="Proteomes" id="UP001283341"/>
    </source>
</evidence>
<evidence type="ECO:0000256" key="8">
    <source>
        <dbReference type="SAM" id="Phobius"/>
    </source>
</evidence>
<keyword evidence="8" id="KW-1133">Transmembrane helix</keyword>
<keyword evidence="8" id="KW-0812">Transmembrane</keyword>
<dbReference type="InterPro" id="IPR036396">
    <property type="entry name" value="Cyt_P450_sf"/>
</dbReference>
<keyword evidence="8" id="KW-0472">Membrane</keyword>
<dbReference type="GO" id="GO:0004497">
    <property type="term" value="F:monooxygenase activity"/>
    <property type="evidence" value="ECO:0007669"/>
    <property type="project" value="UniProtKB-KW"/>
</dbReference>
<dbReference type="GO" id="GO:0005506">
    <property type="term" value="F:iron ion binding"/>
    <property type="evidence" value="ECO:0007669"/>
    <property type="project" value="InterPro"/>
</dbReference>
<dbReference type="InterPro" id="IPR050121">
    <property type="entry name" value="Cytochrome_P450_monoxygenase"/>
</dbReference>
<name>A0AAE0I2Q1_9PEZI</name>
<dbReference type="Pfam" id="PF00067">
    <property type="entry name" value="p450"/>
    <property type="match status" value="1"/>
</dbReference>
<evidence type="ECO:0000256" key="3">
    <source>
        <dbReference type="ARBA" id="ARBA00022617"/>
    </source>
</evidence>
<protein>
    <submittedName>
        <fullName evidence="9">Cytochrome P450 76C2</fullName>
    </submittedName>
</protein>
<proteinExistence type="inferred from homology"/>
<dbReference type="PRINTS" id="PR00385">
    <property type="entry name" value="P450"/>
</dbReference>
<evidence type="ECO:0000256" key="2">
    <source>
        <dbReference type="ARBA" id="ARBA00010617"/>
    </source>
</evidence>
<gene>
    <name evidence="9" type="ORF">B0H66DRAFT_311478</name>
</gene>
<dbReference type="PROSITE" id="PS00086">
    <property type="entry name" value="CYTOCHROME_P450"/>
    <property type="match status" value="1"/>
</dbReference>
<reference evidence="9" key="1">
    <citation type="journal article" date="2023" name="Mol. Phylogenet. Evol.">
        <title>Genome-scale phylogeny and comparative genomics of the fungal order Sordariales.</title>
        <authorList>
            <person name="Hensen N."/>
            <person name="Bonometti L."/>
            <person name="Westerberg I."/>
            <person name="Brannstrom I.O."/>
            <person name="Guillou S."/>
            <person name="Cros-Aarteil S."/>
            <person name="Calhoun S."/>
            <person name="Haridas S."/>
            <person name="Kuo A."/>
            <person name="Mondo S."/>
            <person name="Pangilinan J."/>
            <person name="Riley R."/>
            <person name="LaButti K."/>
            <person name="Andreopoulos B."/>
            <person name="Lipzen A."/>
            <person name="Chen C."/>
            <person name="Yan M."/>
            <person name="Daum C."/>
            <person name="Ng V."/>
            <person name="Clum A."/>
            <person name="Steindorff A."/>
            <person name="Ohm R.A."/>
            <person name="Martin F."/>
            <person name="Silar P."/>
            <person name="Natvig D.O."/>
            <person name="Lalanne C."/>
            <person name="Gautier V."/>
            <person name="Ament-Velasquez S.L."/>
            <person name="Kruys A."/>
            <person name="Hutchinson M.I."/>
            <person name="Powell A.J."/>
            <person name="Barry K."/>
            <person name="Miller A.N."/>
            <person name="Grigoriev I.V."/>
            <person name="Debuchy R."/>
            <person name="Gladieux P."/>
            <person name="Hiltunen Thoren M."/>
            <person name="Johannesson H."/>
        </authorList>
    </citation>
    <scope>NUCLEOTIDE SEQUENCE</scope>
    <source>
        <strain evidence="9">CBS 118394</strain>
    </source>
</reference>
<evidence type="ECO:0000256" key="7">
    <source>
        <dbReference type="RuleBase" id="RU000461"/>
    </source>
</evidence>
<feature type="binding site" description="axial binding residue" evidence="6">
    <location>
        <position position="489"/>
    </location>
    <ligand>
        <name>heme</name>
        <dbReference type="ChEBI" id="CHEBI:30413"/>
    </ligand>
    <ligandPart>
        <name>Fe</name>
        <dbReference type="ChEBI" id="CHEBI:18248"/>
    </ligandPart>
</feature>
<dbReference type="PRINTS" id="PR00463">
    <property type="entry name" value="EP450I"/>
</dbReference>
<dbReference type="InterPro" id="IPR017972">
    <property type="entry name" value="Cyt_P450_CS"/>
</dbReference>
<comment type="similarity">
    <text evidence="2 7">Belongs to the cytochrome P450 family.</text>
</comment>
<keyword evidence="4 6" id="KW-0479">Metal-binding</keyword>
<dbReference type="GO" id="GO:0020037">
    <property type="term" value="F:heme binding"/>
    <property type="evidence" value="ECO:0007669"/>
    <property type="project" value="InterPro"/>
</dbReference>
<dbReference type="PANTHER" id="PTHR24305:SF232">
    <property type="entry name" value="P450, PUTATIVE (EUROFUNG)-RELATED"/>
    <property type="match status" value="1"/>
</dbReference>
<dbReference type="InterPro" id="IPR002401">
    <property type="entry name" value="Cyt_P450_E_grp-I"/>
</dbReference>
<keyword evidence="7" id="KW-0503">Monooxygenase</keyword>
<organism evidence="9 10">
    <name type="scientific">Apodospora peruviana</name>
    <dbReference type="NCBI Taxonomy" id="516989"/>
    <lineage>
        <taxon>Eukaryota</taxon>
        <taxon>Fungi</taxon>
        <taxon>Dikarya</taxon>
        <taxon>Ascomycota</taxon>
        <taxon>Pezizomycotina</taxon>
        <taxon>Sordariomycetes</taxon>
        <taxon>Sordariomycetidae</taxon>
        <taxon>Sordariales</taxon>
        <taxon>Lasiosphaeriaceae</taxon>
        <taxon>Apodospora</taxon>
    </lineage>
</organism>
<dbReference type="SUPFAM" id="SSF48264">
    <property type="entry name" value="Cytochrome P450"/>
    <property type="match status" value="1"/>
</dbReference>
<dbReference type="Gene3D" id="1.10.630.10">
    <property type="entry name" value="Cytochrome P450"/>
    <property type="match status" value="1"/>
</dbReference>
<dbReference type="GO" id="GO:0016705">
    <property type="term" value="F:oxidoreductase activity, acting on paired donors, with incorporation or reduction of molecular oxygen"/>
    <property type="evidence" value="ECO:0007669"/>
    <property type="project" value="InterPro"/>
</dbReference>
<reference evidence="9" key="2">
    <citation type="submission" date="2023-06" db="EMBL/GenBank/DDBJ databases">
        <authorList>
            <consortium name="Lawrence Berkeley National Laboratory"/>
            <person name="Haridas S."/>
            <person name="Hensen N."/>
            <person name="Bonometti L."/>
            <person name="Westerberg I."/>
            <person name="Brannstrom I.O."/>
            <person name="Guillou S."/>
            <person name="Cros-Aarteil S."/>
            <person name="Calhoun S."/>
            <person name="Kuo A."/>
            <person name="Mondo S."/>
            <person name="Pangilinan J."/>
            <person name="Riley R."/>
            <person name="Labutti K."/>
            <person name="Andreopoulos B."/>
            <person name="Lipzen A."/>
            <person name="Chen C."/>
            <person name="Yanf M."/>
            <person name="Daum C."/>
            <person name="Ng V."/>
            <person name="Clum A."/>
            <person name="Steindorff A."/>
            <person name="Ohm R."/>
            <person name="Martin F."/>
            <person name="Silar P."/>
            <person name="Natvig D."/>
            <person name="Lalanne C."/>
            <person name="Gautier V."/>
            <person name="Ament-Velasquez S.L."/>
            <person name="Kruys A."/>
            <person name="Hutchinson M.I."/>
            <person name="Powell A.J."/>
            <person name="Barry K."/>
            <person name="Miller A.N."/>
            <person name="Grigoriev I.V."/>
            <person name="Debuchy R."/>
            <person name="Gladieux P."/>
            <person name="Thoren M.H."/>
            <person name="Johannesson H."/>
        </authorList>
    </citation>
    <scope>NUCLEOTIDE SEQUENCE</scope>
    <source>
        <strain evidence="9">CBS 118394</strain>
    </source>
</reference>
<dbReference type="EMBL" id="JAUEDM010000005">
    <property type="protein sequence ID" value="KAK3317082.1"/>
    <property type="molecule type" value="Genomic_DNA"/>
</dbReference>
<comment type="cofactor">
    <cofactor evidence="1 6">
        <name>heme</name>
        <dbReference type="ChEBI" id="CHEBI:30413"/>
    </cofactor>
</comment>
<dbReference type="PANTHER" id="PTHR24305">
    <property type="entry name" value="CYTOCHROME P450"/>
    <property type="match status" value="1"/>
</dbReference>
<evidence type="ECO:0000313" key="9">
    <source>
        <dbReference type="EMBL" id="KAK3317082.1"/>
    </source>
</evidence>
<comment type="caution">
    <text evidence="9">The sequence shown here is derived from an EMBL/GenBank/DDBJ whole genome shotgun (WGS) entry which is preliminary data.</text>
</comment>
<sequence length="565" mass="63314">MATIFSPASGIVWATCGVLATILALGVGVTVLFLVAIIIYRLFLHPLARVPGPRLASVSNIWHAYYARNGCMLELGKTLHRTYGPVVRVGPNEVWFNSKDAFKEIYSAGSGYEKSDFYLATALNKPALDWRLGLHFPDTLDLLSEFDIKRYRLQRRLIGPVYQTSNMKKFESAIDIVINNAIDHIKALKGAEVDLKEWMHIIAVECLGAVVLSWSPGYIKNKSDGGTSNQGYLGWKRKSVFGLFPIITTAAFFSKSAGRTFSNIWGVTFKTPKDFKPFFTPVYHKTSKRIGAALRKEKEVNTKPSKRKKKQDEQPVDLLTDLIQLHQIRPEFTEPYLRRMAITNFGAGHETMCSALTSVMAMIGSHPDVQAKVADEVLQCGTSDPPDYDTAIRLTYTQASIKEAQRLHPVIGMSLSRKVPAGAGMSVHGHHFLAGTAVGCNPVALHRNSEIFGSDADEFNPDRWLEVDTETRRAMDRYNLTWGGGARTCPGRHLAELVLYKVIPALVREFEVHVTIPPEEEVRYYFMAMLTGVKARFLPRKRWAAMRKSEDFGRDSGPELQRTEE</sequence>
<dbReference type="InterPro" id="IPR001128">
    <property type="entry name" value="Cyt_P450"/>
</dbReference>
<keyword evidence="10" id="KW-1185">Reference proteome</keyword>
<dbReference type="Proteomes" id="UP001283341">
    <property type="component" value="Unassembled WGS sequence"/>
</dbReference>
<keyword evidence="3 6" id="KW-0349">Heme</keyword>
<dbReference type="AlphaFoldDB" id="A0AAE0I2Q1"/>
<feature type="transmembrane region" description="Helical" evidence="8">
    <location>
        <begin position="12"/>
        <end position="40"/>
    </location>
</feature>
<accession>A0AAE0I2Q1</accession>
<keyword evidence="5 6" id="KW-0408">Iron</keyword>
<evidence type="ECO:0000256" key="4">
    <source>
        <dbReference type="ARBA" id="ARBA00022723"/>
    </source>
</evidence>
<evidence type="ECO:0000256" key="5">
    <source>
        <dbReference type="ARBA" id="ARBA00023004"/>
    </source>
</evidence>
<evidence type="ECO:0000256" key="6">
    <source>
        <dbReference type="PIRSR" id="PIRSR602401-1"/>
    </source>
</evidence>
<keyword evidence="7" id="KW-0560">Oxidoreductase</keyword>